<evidence type="ECO:0000313" key="2">
    <source>
        <dbReference type="EMBL" id="XBH02539.1"/>
    </source>
</evidence>
<dbReference type="PANTHER" id="PTHR30093:SF2">
    <property type="entry name" value="TYPE II SECRETION SYSTEM PROTEIN H"/>
    <property type="match status" value="1"/>
</dbReference>
<accession>A0AAU7CB38</accession>
<sequence length="342" mass="36047">MKRREVRSAFTLIELLVVIAIIAVLIALLLPAVQAAREAARRAQCINNLKQIGIGLHNYASSFSEALPNNGYSGVGYPNDHSPLARLLPYMEQANLFNVINFNIQMGHPGTTDLPRELHTAAKMSVASFLCPSDPNTSLHNYTLPSGATIPFASCNYAMNHGSGLDGVFHPGNGVASDGLCWVNGLVQFASITDGTSNTLVFTESLVGPGTAPALSTSTPDLQTYRASTSAGDQNTANAADAGGYAAISSLVTGWNGTRHNNWLRGSVPDGPILNGRFVPNSGVPDLVFKSAKITAARSRHSGGVNACLVDGSVRFVTNSVAKAVWHASWTRSGGEIETISK</sequence>
<dbReference type="InterPro" id="IPR012902">
    <property type="entry name" value="N_methyl_site"/>
</dbReference>
<reference evidence="2" key="1">
    <citation type="submission" date="2024-05" db="EMBL/GenBank/DDBJ databases">
        <title>Planctomycetes of the genus Singulisphaera possess chitinolytic capabilities.</title>
        <authorList>
            <person name="Ivanova A."/>
        </authorList>
    </citation>
    <scope>NUCLEOTIDE SEQUENCE</scope>
    <source>
        <strain evidence="2">Ch08T</strain>
    </source>
</reference>
<dbReference type="NCBIfam" id="TIGR04294">
    <property type="entry name" value="pre_pil_HX9DG"/>
    <property type="match status" value="1"/>
</dbReference>
<dbReference type="InterPro" id="IPR011453">
    <property type="entry name" value="DUF1559"/>
</dbReference>
<name>A0AAU7CB38_9BACT</name>
<protein>
    <submittedName>
        <fullName evidence="2">DUF1559 domain-containing protein</fullName>
    </submittedName>
</protein>
<dbReference type="AlphaFoldDB" id="A0AAU7CB38"/>
<dbReference type="PANTHER" id="PTHR30093">
    <property type="entry name" value="GENERAL SECRETION PATHWAY PROTEIN G"/>
    <property type="match status" value="1"/>
</dbReference>
<dbReference type="Pfam" id="PF07963">
    <property type="entry name" value="N_methyl"/>
    <property type="match status" value="1"/>
</dbReference>
<dbReference type="InterPro" id="IPR027558">
    <property type="entry name" value="Pre_pil_HX9DG_C"/>
</dbReference>
<proteinExistence type="predicted"/>
<gene>
    <name evidence="2" type="ORF">V5E97_30045</name>
</gene>
<dbReference type="SUPFAM" id="SSF54523">
    <property type="entry name" value="Pili subunits"/>
    <property type="match status" value="1"/>
</dbReference>
<feature type="domain" description="DUF1559" evidence="1">
    <location>
        <begin position="34"/>
        <end position="322"/>
    </location>
</feature>
<dbReference type="Pfam" id="PF07596">
    <property type="entry name" value="SBP_bac_10"/>
    <property type="match status" value="1"/>
</dbReference>
<organism evidence="2">
    <name type="scientific">Singulisphaera sp. Ch08</name>
    <dbReference type="NCBI Taxonomy" id="3120278"/>
    <lineage>
        <taxon>Bacteria</taxon>
        <taxon>Pseudomonadati</taxon>
        <taxon>Planctomycetota</taxon>
        <taxon>Planctomycetia</taxon>
        <taxon>Isosphaerales</taxon>
        <taxon>Isosphaeraceae</taxon>
        <taxon>Singulisphaera</taxon>
    </lineage>
</organism>
<dbReference type="Gene3D" id="3.30.700.10">
    <property type="entry name" value="Glycoprotein, Type 4 Pilin"/>
    <property type="match status" value="1"/>
</dbReference>
<dbReference type="InterPro" id="IPR045584">
    <property type="entry name" value="Pilin-like"/>
</dbReference>
<dbReference type="RefSeq" id="WP_406695281.1">
    <property type="nucleotide sequence ID" value="NZ_CP155447.1"/>
</dbReference>
<dbReference type="EMBL" id="CP155447">
    <property type="protein sequence ID" value="XBH02539.1"/>
    <property type="molecule type" value="Genomic_DNA"/>
</dbReference>
<evidence type="ECO:0000259" key="1">
    <source>
        <dbReference type="Pfam" id="PF07596"/>
    </source>
</evidence>
<dbReference type="NCBIfam" id="TIGR02532">
    <property type="entry name" value="IV_pilin_GFxxxE"/>
    <property type="match status" value="1"/>
</dbReference>